<proteinExistence type="predicted"/>
<organism evidence="2 3">
    <name type="scientific">Cryptococcus amylolentus CBS 6039</name>
    <dbReference type="NCBI Taxonomy" id="1295533"/>
    <lineage>
        <taxon>Eukaryota</taxon>
        <taxon>Fungi</taxon>
        <taxon>Dikarya</taxon>
        <taxon>Basidiomycota</taxon>
        <taxon>Agaricomycotina</taxon>
        <taxon>Tremellomycetes</taxon>
        <taxon>Tremellales</taxon>
        <taxon>Cryptococcaceae</taxon>
        <taxon>Cryptococcus</taxon>
    </lineage>
</organism>
<keyword evidence="3" id="KW-1185">Reference proteome</keyword>
<dbReference type="RefSeq" id="XP_018996013.1">
    <property type="nucleotide sequence ID" value="XM_019135610.1"/>
</dbReference>
<dbReference type="OrthoDB" id="10327176at2759"/>
<protein>
    <submittedName>
        <fullName evidence="2">Uncharacterized protein</fullName>
    </submittedName>
</protein>
<evidence type="ECO:0000313" key="2">
    <source>
        <dbReference type="EMBL" id="ODN81694.1"/>
    </source>
</evidence>
<sequence length="550" mass="59441">MGNSVSSSMEPGYIFPTIQTFNPPLRVYRIEECKLPRLARQLYAEERPSHVMVQIIPAVALLNACPEALVVFTLPPEEREVLSSKHYPESIISYPSIYSPSSPTSSTLDPEKKAPLYSPKPMIADPFRRSDPVRINSLDSRHFSGITRVKYSSSQDAIHPDGDLNDIDSITQAMRDASFGLDSATARLAQDRISSLPNDGRSSIYSVSLPGRVSDAHDPATATPLVRSTTRDTGIVYASDLHRFSTARYSHAAGRTSVMSLPPLCNSSTVSIPDSATVKTPTTPAFHYHHLNSRRGQLIGNGRSRSTSELIMSGASKRELRRVSSVVDSSSGPDLALINRPAHRSSSHSLAAKSTPVAVLETPVMTIGQESNTLDNASNQEKTPPVVSFPVPQAAGQVIPTPNEPAPKLATLAPMIKTGAAPMPKPIRSIRPHPSSSPDVFAGPSPKAAYTRLSLRGPRPLNSEVPKHLHPVTGAQNHSPYFHRAIHRASKVPICPVRKHKAAAGRPPLVARTVTVNGQHIRPKADGGVVSETVEKAYRGQPLGNRFPMI</sequence>
<dbReference type="Proteomes" id="UP000094065">
    <property type="component" value="Unassembled WGS sequence"/>
</dbReference>
<dbReference type="EMBL" id="AWGJ01000003">
    <property type="protein sequence ID" value="ODN81694.1"/>
    <property type="molecule type" value="Genomic_DNA"/>
</dbReference>
<gene>
    <name evidence="2" type="ORF">L202_02089</name>
</gene>
<evidence type="ECO:0000313" key="3">
    <source>
        <dbReference type="Proteomes" id="UP000094065"/>
    </source>
</evidence>
<comment type="caution">
    <text evidence="2">The sequence shown here is derived from an EMBL/GenBank/DDBJ whole genome shotgun (WGS) entry which is preliminary data.</text>
</comment>
<dbReference type="GeneID" id="30153398"/>
<accession>A0A1E3HZC1</accession>
<evidence type="ECO:0000256" key="1">
    <source>
        <dbReference type="SAM" id="MobiDB-lite"/>
    </source>
</evidence>
<name>A0A1E3HZC1_9TREE</name>
<feature type="region of interest" description="Disordered" evidence="1">
    <location>
        <begin position="100"/>
        <end position="121"/>
    </location>
</feature>
<reference evidence="2 3" key="1">
    <citation type="submission" date="2016-06" db="EMBL/GenBank/DDBJ databases">
        <title>Evolution of pathogenesis and genome organization in the Tremellales.</title>
        <authorList>
            <person name="Cuomo C."/>
            <person name="Litvintseva A."/>
            <person name="Heitman J."/>
            <person name="Chen Y."/>
            <person name="Sun S."/>
            <person name="Springer D."/>
            <person name="Dromer F."/>
            <person name="Young S."/>
            <person name="Zeng Q."/>
            <person name="Chapman S."/>
            <person name="Gujja S."/>
            <person name="Saif S."/>
            <person name="Birren B."/>
        </authorList>
    </citation>
    <scope>NUCLEOTIDE SEQUENCE [LARGE SCALE GENOMIC DNA]</scope>
    <source>
        <strain evidence="2 3">CBS 6039</strain>
    </source>
</reference>
<dbReference type="AlphaFoldDB" id="A0A1E3HZC1"/>